<dbReference type="AlphaFoldDB" id="A0A8S1VN94"/>
<keyword evidence="1" id="KW-0853">WD repeat</keyword>
<dbReference type="SMART" id="SM00320">
    <property type="entry name" value="WD40"/>
    <property type="match status" value="2"/>
</dbReference>
<dbReference type="PANTHER" id="PTHR19920:SF0">
    <property type="entry name" value="CYTOSOLIC IRON-SULFUR PROTEIN ASSEMBLY PROTEIN CIAO1-RELATED"/>
    <property type="match status" value="1"/>
</dbReference>
<protein>
    <submittedName>
        <fullName evidence="2">Uncharacterized protein</fullName>
    </submittedName>
</protein>
<dbReference type="GO" id="GO:0016226">
    <property type="term" value="P:iron-sulfur cluster assembly"/>
    <property type="evidence" value="ECO:0007669"/>
    <property type="project" value="TreeGrafter"/>
</dbReference>
<feature type="repeat" description="WD" evidence="1">
    <location>
        <begin position="33"/>
        <end position="64"/>
    </location>
</feature>
<comment type="caution">
    <text evidence="2">The sequence shown here is derived from an EMBL/GenBank/DDBJ whole genome shotgun (WGS) entry which is preliminary data.</text>
</comment>
<reference evidence="2" key="1">
    <citation type="submission" date="2021-01" db="EMBL/GenBank/DDBJ databases">
        <authorList>
            <consortium name="Genoscope - CEA"/>
            <person name="William W."/>
        </authorList>
    </citation>
    <scope>NUCLEOTIDE SEQUENCE</scope>
</reference>
<evidence type="ECO:0000256" key="1">
    <source>
        <dbReference type="PROSITE-ProRule" id="PRU00221"/>
    </source>
</evidence>
<keyword evidence="3" id="KW-1185">Reference proteome</keyword>
<gene>
    <name evidence="2" type="ORF">POCTA_138.1.T0710020</name>
</gene>
<evidence type="ECO:0000313" key="2">
    <source>
        <dbReference type="EMBL" id="CAD8178367.1"/>
    </source>
</evidence>
<dbReference type="EMBL" id="CAJJDP010000070">
    <property type="protein sequence ID" value="CAD8178367.1"/>
    <property type="molecule type" value="Genomic_DNA"/>
</dbReference>
<proteinExistence type="predicted"/>
<evidence type="ECO:0000313" key="3">
    <source>
        <dbReference type="Proteomes" id="UP000683925"/>
    </source>
</evidence>
<accession>A0A8S1VN94</accession>
<dbReference type="OrthoDB" id="10264376at2759"/>
<dbReference type="Pfam" id="PF00400">
    <property type="entry name" value="WD40"/>
    <property type="match status" value="2"/>
</dbReference>
<name>A0A8S1VN94_PAROT</name>
<dbReference type="Proteomes" id="UP000683925">
    <property type="component" value="Unassembled WGS sequence"/>
</dbReference>
<dbReference type="InterPro" id="IPR001680">
    <property type="entry name" value="WD40_rpt"/>
</dbReference>
<dbReference type="PROSITE" id="PS50082">
    <property type="entry name" value="WD_REPEATS_2"/>
    <property type="match status" value="1"/>
</dbReference>
<dbReference type="PROSITE" id="PS50294">
    <property type="entry name" value="WD_REPEATS_REGION"/>
    <property type="match status" value="1"/>
</dbReference>
<dbReference type="PANTHER" id="PTHR19920">
    <property type="entry name" value="WD40 PROTEIN CIAO1"/>
    <property type="match status" value="1"/>
</dbReference>
<organism evidence="2 3">
    <name type="scientific">Paramecium octaurelia</name>
    <dbReference type="NCBI Taxonomy" id="43137"/>
    <lineage>
        <taxon>Eukaryota</taxon>
        <taxon>Sar</taxon>
        <taxon>Alveolata</taxon>
        <taxon>Ciliophora</taxon>
        <taxon>Intramacronucleata</taxon>
        <taxon>Oligohymenophorea</taxon>
        <taxon>Peniculida</taxon>
        <taxon>Parameciidae</taxon>
        <taxon>Paramecium</taxon>
    </lineage>
</organism>
<sequence length="279" mass="32759">MKKSNQFKSGSYDSYMITWQLYQNNYWIPLYKLNGHIGYIYCLILNNNEDLIVSGSRDNTINFWMKKNELPCYQTIKDHSSSVYGLSLNQQQNKVVSCGQDKLILIMEQQGQNKEWIVIQKITIEKCARRVCFIDNNMFALSLDGKEEINIFEMNSIYQQFTKTTDIHVKCGSDGNCLFPQQYINSKCILVSKNVQLHVIGKNSFMILVQLQFKHFDWPTNINIQLITYFTNSQHHPIHSEFNIFKKIIIQGNIQEPACFKNQKEHQFLTLIYEAKSYT</sequence>
<dbReference type="GO" id="GO:0097361">
    <property type="term" value="C:cytosolic [4Fe-4S] assembly targeting complex"/>
    <property type="evidence" value="ECO:0007669"/>
    <property type="project" value="TreeGrafter"/>
</dbReference>